<gene>
    <name evidence="3" type="ORF">KK062_24265</name>
</gene>
<comment type="caution">
    <text evidence="3">The sequence shown here is derived from an EMBL/GenBank/DDBJ whole genome shotgun (WGS) entry which is preliminary data.</text>
</comment>
<dbReference type="Proteomes" id="UP001319080">
    <property type="component" value="Unassembled WGS sequence"/>
</dbReference>
<keyword evidence="1" id="KW-0067">ATP-binding</keyword>
<proteinExistence type="predicted"/>
<dbReference type="GO" id="GO:0005524">
    <property type="term" value="F:ATP binding"/>
    <property type="evidence" value="ECO:0007669"/>
    <property type="project" value="UniProtKB-UniRule"/>
</dbReference>
<dbReference type="GO" id="GO:0046872">
    <property type="term" value="F:metal ion binding"/>
    <property type="evidence" value="ECO:0007669"/>
    <property type="project" value="InterPro"/>
</dbReference>
<dbReference type="RefSeq" id="WP_254086956.1">
    <property type="nucleotide sequence ID" value="NZ_JAHESE010000033.1"/>
</dbReference>
<organism evidence="3 4">
    <name type="scientific">Dawidia cretensis</name>
    <dbReference type="NCBI Taxonomy" id="2782350"/>
    <lineage>
        <taxon>Bacteria</taxon>
        <taxon>Pseudomonadati</taxon>
        <taxon>Bacteroidota</taxon>
        <taxon>Cytophagia</taxon>
        <taxon>Cytophagales</taxon>
        <taxon>Chryseotaleaceae</taxon>
        <taxon>Dawidia</taxon>
    </lineage>
</organism>
<dbReference type="AlphaFoldDB" id="A0AAP2E484"/>
<evidence type="ECO:0000313" key="4">
    <source>
        <dbReference type="Proteomes" id="UP001319080"/>
    </source>
</evidence>
<dbReference type="PROSITE" id="PS50975">
    <property type="entry name" value="ATP_GRASP"/>
    <property type="match status" value="1"/>
</dbReference>
<dbReference type="Gene3D" id="3.30.470.20">
    <property type="entry name" value="ATP-grasp fold, B domain"/>
    <property type="match status" value="1"/>
</dbReference>
<name>A0AAP2E484_9BACT</name>
<sequence>MTSFASYKKPLGIVYEQAHAPVLKPFFSELEQRRIPFVRINVAHHQFNPAERQTPYSLVVNLTGLAEAPGVPAQRLSYTSSYLAHLEHTGVPVINNVRAQRAGSGKARQLALLAQLNLPFPKARIVNDLSQIVPAALSLRFPIVIEANCGGQALRFESLRSVEEAVSCYRINLGTDHSAVIREYIYPEDHFIYRVETLGGKVLSAQRIREDAHRYAHDKGDVYRQGYTDVGEGYRPSDDIVREVERLVQAASLDHGAVEYLIDASGDHYYLGIDTRLRTFATGGMAPEKNLVDYIERRLQQAYPTVLSPYTPPVTTALSDI</sequence>
<dbReference type="SUPFAM" id="SSF56059">
    <property type="entry name" value="Glutathione synthetase ATP-binding domain-like"/>
    <property type="match status" value="1"/>
</dbReference>
<feature type="domain" description="ATP-grasp" evidence="2">
    <location>
        <begin position="110"/>
        <end position="303"/>
    </location>
</feature>
<accession>A0AAP2E484</accession>
<protein>
    <recommendedName>
        <fullName evidence="2">ATP-grasp domain-containing protein</fullName>
    </recommendedName>
</protein>
<evidence type="ECO:0000259" key="2">
    <source>
        <dbReference type="PROSITE" id="PS50975"/>
    </source>
</evidence>
<dbReference type="EMBL" id="JAHESE010000033">
    <property type="protein sequence ID" value="MBT1711379.1"/>
    <property type="molecule type" value="Genomic_DNA"/>
</dbReference>
<dbReference type="InterPro" id="IPR011761">
    <property type="entry name" value="ATP-grasp"/>
</dbReference>
<keyword evidence="4" id="KW-1185">Reference proteome</keyword>
<evidence type="ECO:0000256" key="1">
    <source>
        <dbReference type="PROSITE-ProRule" id="PRU00409"/>
    </source>
</evidence>
<reference evidence="3 4" key="1">
    <citation type="submission" date="2021-05" db="EMBL/GenBank/DDBJ databases">
        <title>A Polyphasic approach of four new species of the genus Ohtaekwangia: Ohtaekwangia histidinii sp. nov., Ohtaekwangia cretensis sp. nov., Ohtaekwangia indiensis sp. nov., Ohtaekwangia reichenbachii sp. nov. from diverse environment.</title>
        <authorList>
            <person name="Octaviana S."/>
        </authorList>
    </citation>
    <scope>NUCLEOTIDE SEQUENCE [LARGE SCALE GENOMIC DNA]</scope>
    <source>
        <strain evidence="3 4">PWU5</strain>
    </source>
</reference>
<keyword evidence="1" id="KW-0547">Nucleotide-binding</keyword>
<evidence type="ECO:0000313" key="3">
    <source>
        <dbReference type="EMBL" id="MBT1711379.1"/>
    </source>
</evidence>